<dbReference type="Pfam" id="PF00356">
    <property type="entry name" value="LacI"/>
    <property type="match status" value="1"/>
</dbReference>
<protein>
    <submittedName>
        <fullName evidence="5">LacI family transcriptional regulator</fullName>
    </submittedName>
</protein>
<evidence type="ECO:0000259" key="4">
    <source>
        <dbReference type="PROSITE" id="PS50932"/>
    </source>
</evidence>
<reference evidence="5 6" key="1">
    <citation type="submission" date="2018-10" db="EMBL/GenBank/DDBJ databases">
        <title>Staphylococcus pseudoxylosus sp. nov., isolated from bovine mastitis.</title>
        <authorList>
            <person name="Macfadyen A.C."/>
            <person name="Leroy S."/>
            <person name="Harrison E.M."/>
            <person name="Parkhill J."/>
            <person name="Holmes M.A."/>
            <person name="Paterson G.K."/>
        </authorList>
    </citation>
    <scope>NUCLEOTIDE SEQUENCE [LARGE SCALE GENOMIC DNA]</scope>
    <source>
        <strain evidence="5 6">S04009</strain>
    </source>
</reference>
<dbReference type="InterPro" id="IPR010982">
    <property type="entry name" value="Lambda_DNA-bd_dom_sf"/>
</dbReference>
<feature type="domain" description="HTH lacI-type" evidence="4">
    <location>
        <begin position="6"/>
        <end position="61"/>
    </location>
</feature>
<dbReference type="CDD" id="cd01392">
    <property type="entry name" value="HTH_LacI"/>
    <property type="match status" value="1"/>
</dbReference>
<dbReference type="SMART" id="SM00354">
    <property type="entry name" value="HTH_LACI"/>
    <property type="match status" value="1"/>
</dbReference>
<dbReference type="PROSITE" id="PS50932">
    <property type="entry name" value="HTH_LACI_2"/>
    <property type="match status" value="1"/>
</dbReference>
<dbReference type="GO" id="GO:0003700">
    <property type="term" value="F:DNA-binding transcription factor activity"/>
    <property type="evidence" value="ECO:0007669"/>
    <property type="project" value="TreeGrafter"/>
</dbReference>
<dbReference type="RefSeq" id="WP_122063229.1">
    <property type="nucleotide sequence ID" value="NZ_JAHCSS010000001.1"/>
</dbReference>
<dbReference type="InterPro" id="IPR028082">
    <property type="entry name" value="Peripla_BP_I"/>
</dbReference>
<evidence type="ECO:0000256" key="1">
    <source>
        <dbReference type="ARBA" id="ARBA00023015"/>
    </source>
</evidence>
<dbReference type="GO" id="GO:0000976">
    <property type="term" value="F:transcription cis-regulatory region binding"/>
    <property type="evidence" value="ECO:0007669"/>
    <property type="project" value="TreeGrafter"/>
</dbReference>
<keyword evidence="3" id="KW-0804">Transcription</keyword>
<keyword evidence="2" id="KW-0238">DNA-binding</keyword>
<comment type="caution">
    <text evidence="5">The sequence shown here is derived from an EMBL/GenBank/DDBJ whole genome shotgun (WGS) entry which is preliminary data.</text>
</comment>
<keyword evidence="6" id="KW-1185">Reference proteome</keyword>
<dbReference type="Gene3D" id="1.10.260.40">
    <property type="entry name" value="lambda repressor-like DNA-binding domains"/>
    <property type="match status" value="1"/>
</dbReference>
<name>A0AAQ0MJG4_9STAP</name>
<dbReference type="PRINTS" id="PR00036">
    <property type="entry name" value="HTHLACI"/>
</dbReference>
<dbReference type="AlphaFoldDB" id="A0AAQ0MJG4"/>
<dbReference type="Pfam" id="PF13407">
    <property type="entry name" value="Peripla_BP_4"/>
    <property type="match status" value="1"/>
</dbReference>
<keyword evidence="1" id="KW-0805">Transcription regulation</keyword>
<evidence type="ECO:0000256" key="2">
    <source>
        <dbReference type="ARBA" id="ARBA00023125"/>
    </source>
</evidence>
<dbReference type="InterPro" id="IPR025997">
    <property type="entry name" value="SBP_2_dom"/>
</dbReference>
<dbReference type="PANTHER" id="PTHR30146">
    <property type="entry name" value="LACI-RELATED TRANSCRIPTIONAL REPRESSOR"/>
    <property type="match status" value="1"/>
</dbReference>
<gene>
    <name evidence="5" type="ORF">D9V42_03915</name>
</gene>
<dbReference type="PANTHER" id="PTHR30146:SF109">
    <property type="entry name" value="HTH-TYPE TRANSCRIPTIONAL REGULATOR GALS"/>
    <property type="match status" value="1"/>
</dbReference>
<evidence type="ECO:0000256" key="3">
    <source>
        <dbReference type="ARBA" id="ARBA00023163"/>
    </source>
</evidence>
<dbReference type="SUPFAM" id="SSF47413">
    <property type="entry name" value="lambda repressor-like DNA-binding domains"/>
    <property type="match status" value="1"/>
</dbReference>
<sequence length="336" mass="37506">MVRNKPTLHDVAKRAGVSIATVSNVLNYKSTELSDKTKEKVLGAIDDLNYEPNQFARSLKTGQSNMIAFIVPDQNPFFTELLTEISDECQKHQLHVAVVSSEENEDKQKALIESFIAQNVSAIILVPVNSKFKLKKEWLNTPIMTLDRELESMQLSSITVNNEEAAYTATQRLISSKSTDIGLLLANPNISTTTERRQGYARALSDNHIEVNHNLIFYSDQQLGTDAQIKSGYEATKTLIGENIKAIVATNHLLLLGALQAIKEGGKVITKDVIIVGFDDSYWNEIYAPKLTVVSQPVKTMGKEAGKMIYRMIRGEKNESIKLSTKLVIRESCEFR</sequence>
<organism evidence="5 6">
    <name type="scientific">Staphylococcus pseudoxylosus</name>
    <dbReference type="NCBI Taxonomy" id="2282419"/>
    <lineage>
        <taxon>Bacteria</taxon>
        <taxon>Bacillati</taxon>
        <taxon>Bacillota</taxon>
        <taxon>Bacilli</taxon>
        <taxon>Bacillales</taxon>
        <taxon>Staphylococcaceae</taxon>
        <taxon>Staphylococcus</taxon>
    </lineage>
</organism>
<dbReference type="Gene3D" id="3.40.50.2300">
    <property type="match status" value="2"/>
</dbReference>
<proteinExistence type="predicted"/>
<accession>A0AAQ0MJG4</accession>
<evidence type="ECO:0000313" key="6">
    <source>
        <dbReference type="Proteomes" id="UP000269505"/>
    </source>
</evidence>
<dbReference type="SUPFAM" id="SSF53822">
    <property type="entry name" value="Periplasmic binding protein-like I"/>
    <property type="match status" value="1"/>
</dbReference>
<dbReference type="EMBL" id="RCVN01000003">
    <property type="protein sequence ID" value="RMI85959.1"/>
    <property type="molecule type" value="Genomic_DNA"/>
</dbReference>
<dbReference type="Proteomes" id="UP000269505">
    <property type="component" value="Unassembled WGS sequence"/>
</dbReference>
<evidence type="ECO:0000313" key="5">
    <source>
        <dbReference type="EMBL" id="RMI85959.1"/>
    </source>
</evidence>
<dbReference type="InterPro" id="IPR000843">
    <property type="entry name" value="HTH_LacI"/>
</dbReference>
<dbReference type="PROSITE" id="PS00356">
    <property type="entry name" value="HTH_LACI_1"/>
    <property type="match status" value="1"/>
</dbReference>